<evidence type="ECO:0000256" key="3">
    <source>
        <dbReference type="SAM" id="SignalP"/>
    </source>
</evidence>
<dbReference type="InterPro" id="IPR054215">
    <property type="entry name" value="DUF6923"/>
</dbReference>
<dbReference type="InterPro" id="IPR006311">
    <property type="entry name" value="TAT_signal"/>
</dbReference>
<feature type="domain" description="DUF6923" evidence="6">
    <location>
        <begin position="50"/>
        <end position="281"/>
    </location>
</feature>
<evidence type="ECO:0000259" key="6">
    <source>
        <dbReference type="Pfam" id="PF21959"/>
    </source>
</evidence>
<evidence type="ECO:0000313" key="10">
    <source>
        <dbReference type="Proteomes" id="UP001597055"/>
    </source>
</evidence>
<evidence type="ECO:0000259" key="5">
    <source>
        <dbReference type="Pfam" id="PF17802"/>
    </source>
</evidence>
<protein>
    <submittedName>
        <fullName evidence="9">DUF6923 family protein</fullName>
    </submittedName>
</protein>
<evidence type="ECO:0000256" key="1">
    <source>
        <dbReference type="SAM" id="MobiDB-lite"/>
    </source>
</evidence>
<dbReference type="PANTHER" id="PTHR34819">
    <property type="entry name" value="LARGE CYSTEINE-RICH PERIPLASMIC PROTEIN OMCB"/>
    <property type="match status" value="1"/>
</dbReference>
<feature type="domain" description="DUF11" evidence="4">
    <location>
        <begin position="285"/>
        <end position="398"/>
    </location>
</feature>
<evidence type="ECO:0000313" key="9">
    <source>
        <dbReference type="EMBL" id="MFD0790023.1"/>
    </source>
</evidence>
<reference evidence="10" key="1">
    <citation type="journal article" date="2019" name="Int. J. Syst. Evol. Microbiol.">
        <title>The Global Catalogue of Microorganisms (GCM) 10K type strain sequencing project: providing services to taxonomists for standard genome sequencing and annotation.</title>
        <authorList>
            <consortium name="The Broad Institute Genomics Platform"/>
            <consortium name="The Broad Institute Genome Sequencing Center for Infectious Disease"/>
            <person name="Wu L."/>
            <person name="Ma J."/>
        </authorList>
    </citation>
    <scope>NUCLEOTIDE SEQUENCE [LARGE SCALE GENOMIC DNA]</scope>
    <source>
        <strain evidence="10">CCUG 54523</strain>
    </source>
</reference>
<feature type="signal peptide" evidence="3">
    <location>
        <begin position="1"/>
        <end position="36"/>
    </location>
</feature>
<name>A0ABW3AG96_9MICO</name>
<keyword evidence="2" id="KW-0472">Membrane</keyword>
<evidence type="ECO:0000259" key="4">
    <source>
        <dbReference type="Pfam" id="PF01345"/>
    </source>
</evidence>
<dbReference type="InterPro" id="IPR041033">
    <property type="entry name" value="SpaA_PFL_dom_1"/>
</dbReference>
<dbReference type="Gene3D" id="2.60.40.10">
    <property type="entry name" value="Immunoglobulins"/>
    <property type="match status" value="2"/>
</dbReference>
<dbReference type="PROSITE" id="PS51318">
    <property type="entry name" value="TAT"/>
    <property type="match status" value="1"/>
</dbReference>
<feature type="compositionally biased region" description="Polar residues" evidence="1">
    <location>
        <begin position="390"/>
        <end position="399"/>
    </location>
</feature>
<feature type="chain" id="PRO_5045497199" evidence="3">
    <location>
        <begin position="37"/>
        <end position="1083"/>
    </location>
</feature>
<dbReference type="Pfam" id="PF21959">
    <property type="entry name" value="DUF6923"/>
    <property type="match status" value="1"/>
</dbReference>
<comment type="caution">
    <text evidence="9">The sequence shown here is derived from an EMBL/GenBank/DDBJ whole genome shotgun (WGS) entry which is preliminary data.</text>
</comment>
<dbReference type="InterPro" id="IPR057687">
    <property type="entry name" value="DUF7927"/>
</dbReference>
<dbReference type="Pfam" id="PF01345">
    <property type="entry name" value="DUF11"/>
    <property type="match status" value="1"/>
</dbReference>
<dbReference type="SUPFAM" id="SSF50969">
    <property type="entry name" value="YVTN repeat-like/Quinoprotein amine dehydrogenase"/>
    <property type="match status" value="2"/>
</dbReference>
<dbReference type="Pfam" id="PF17802">
    <property type="entry name" value="SpaA"/>
    <property type="match status" value="1"/>
</dbReference>
<dbReference type="Proteomes" id="UP001597055">
    <property type="component" value="Unassembled WGS sequence"/>
</dbReference>
<feature type="transmembrane region" description="Helical" evidence="2">
    <location>
        <begin position="1046"/>
        <end position="1066"/>
    </location>
</feature>
<dbReference type="InterPro" id="IPR047589">
    <property type="entry name" value="DUF11_rpt"/>
</dbReference>
<dbReference type="InterPro" id="IPR051172">
    <property type="entry name" value="Chlamydia_OmcB"/>
</dbReference>
<keyword evidence="3" id="KW-0732">Signal</keyword>
<feature type="domain" description="DUF7927" evidence="8">
    <location>
        <begin position="784"/>
        <end position="909"/>
    </location>
</feature>
<gene>
    <name evidence="9" type="ORF">ACFQ0P_06405</name>
</gene>
<dbReference type="Pfam" id="PF25549">
    <property type="entry name" value="DUF7927"/>
    <property type="match status" value="1"/>
</dbReference>
<dbReference type="EMBL" id="JBHTII010000001">
    <property type="protein sequence ID" value="MFD0790023.1"/>
    <property type="molecule type" value="Genomic_DNA"/>
</dbReference>
<feature type="domain" description="SpaA-like prealbumin fold" evidence="5">
    <location>
        <begin position="930"/>
        <end position="1004"/>
    </location>
</feature>
<sequence>METRRAHRGRRTTAAAVAASAVAALLTSLAPPAAVAAPGDPFDPATPAVFVAQDIPTRLFSSVQGDGSVSFSPEGSAAAFGYNAVGFNSEDDYLYGLRRDTGNRRNLVRIGQDGAVTSLGDVTGLATPPGIEVYNEGTFGSGATAGVLYARFSGATSNYMAAIDVSAGTATGITLSAAIPTLSDIFWKDGFVWGAASNDRMYRINPVTGAVTSWPLGLGVSTAFGAQWVYGNGNIGLSANSTGTIYQIAIANAAGATPSFTLVSQTPGPASGNNDGASIPGLDVDLGIVKSGPSFYEAPTSISYTLTVTNNGPGASSGFLVRDPLPAQVTSATTTTTGCSIVSGAVRCTLGELAVGATRTITVSGQITAGTTVDIVNTATVAGNERDPNPANNQSTSTARPAPDACAAVPIWTNTADGLQQYDPTTFDVLSTTTLTREYGDIAWSHNGSVLYAVDYDGGAGLAPVLRTIDPVTGTELTSLSITGPLLTQGNVPGFGTTNYSLNALTALDANTLLVGSYSSRAIWRLDVTTGATTFWTQFPNQISSAGDFTVLPDGDILAFGVRPLDGNLSNSRAYRIHPNGSMTQIGTVPAMWGGAQSGGYFFMAAPSGQLNRIALATLPLTNVGSLPYTTVLSGGPQFWGASAVQDAGECVGLTITKTPAPTVITGPGQQVTYSFEVTNISDVRIEDIEVTDIQHAPASPLTSGPTCPQSALEPQASMTCTATYLATDADVAHGRIDDTASAAGLTEAGREVISNEATATVTIDPVTTWSLSKRALLGDDPLSDGATVRPGDVVTYEVTVTSEATVDIDGVTLTDDLSAVLDDATFAAGSAVLVIDGGSPAAVPDPAGTTLTAGPFTLPAGTTATLRYDVVVDDDAWSRTLTNAVTGTAGSPGDPLDPEPCTDGCTTTQVTPAVVRVLKVGEDASGDVVPMDGSTWALYDAADATVPLIAALAPATDGGSPLTGLFEDSTLAPGTYWLEETTALDGFALLADRVEFTIATDGSLALAAGSPNATVTEVDGIPTIRVEDVPALDLPEAGGSGATPILLAGGVLLTLGALAAALRVLTRRRRARKLPGEDLPAA</sequence>
<proteinExistence type="predicted"/>
<accession>A0ABW3AG96</accession>
<dbReference type="InterPro" id="IPR055354">
    <property type="entry name" value="DUF7507"/>
</dbReference>
<keyword evidence="2" id="KW-0812">Transmembrane</keyword>
<evidence type="ECO:0000259" key="8">
    <source>
        <dbReference type="Pfam" id="PF25549"/>
    </source>
</evidence>
<keyword evidence="10" id="KW-1185">Reference proteome</keyword>
<keyword evidence="2" id="KW-1133">Transmembrane helix</keyword>
<feature type="domain" description="DUF7507" evidence="7">
    <location>
        <begin position="654"/>
        <end position="754"/>
    </location>
</feature>
<evidence type="ECO:0000259" key="7">
    <source>
        <dbReference type="Pfam" id="PF24346"/>
    </source>
</evidence>
<evidence type="ECO:0000256" key="2">
    <source>
        <dbReference type="SAM" id="Phobius"/>
    </source>
</evidence>
<dbReference type="InterPro" id="IPR013783">
    <property type="entry name" value="Ig-like_fold"/>
</dbReference>
<feature type="region of interest" description="Disordered" evidence="1">
    <location>
        <begin position="382"/>
        <end position="402"/>
    </location>
</feature>
<dbReference type="PANTHER" id="PTHR34819:SF3">
    <property type="entry name" value="CELL SURFACE PROTEIN"/>
    <property type="match status" value="1"/>
</dbReference>
<organism evidence="9 10">
    <name type="scientific">Microbacterium insulae</name>
    <dbReference type="NCBI Taxonomy" id="483014"/>
    <lineage>
        <taxon>Bacteria</taxon>
        <taxon>Bacillati</taxon>
        <taxon>Actinomycetota</taxon>
        <taxon>Actinomycetes</taxon>
        <taxon>Micrococcales</taxon>
        <taxon>Microbacteriaceae</taxon>
        <taxon>Microbacterium</taxon>
    </lineage>
</organism>
<dbReference type="InterPro" id="IPR011044">
    <property type="entry name" value="Quino_amine_DH_bsu"/>
</dbReference>
<dbReference type="Pfam" id="PF24346">
    <property type="entry name" value="DUF7507"/>
    <property type="match status" value="1"/>
</dbReference>
<dbReference type="InterPro" id="IPR001434">
    <property type="entry name" value="OmcB-like_DUF11"/>
</dbReference>
<dbReference type="RefSeq" id="WP_204981270.1">
    <property type="nucleotide sequence ID" value="NZ_JBHTII010000001.1"/>
</dbReference>
<dbReference type="NCBIfam" id="TIGR01451">
    <property type="entry name" value="B_ant_repeat"/>
    <property type="match status" value="2"/>
</dbReference>